<accession>A0ABC8S5J5</accession>
<protein>
    <submittedName>
        <fullName evidence="1">Uncharacterized protein</fullName>
    </submittedName>
</protein>
<reference evidence="1 2" key="1">
    <citation type="submission" date="2024-02" db="EMBL/GenBank/DDBJ databases">
        <authorList>
            <person name="Vignale AGUSTIN F."/>
            <person name="Sosa J E."/>
            <person name="Modenutti C."/>
        </authorList>
    </citation>
    <scope>NUCLEOTIDE SEQUENCE [LARGE SCALE GENOMIC DNA]</scope>
</reference>
<gene>
    <name evidence="1" type="ORF">ILEXP_LOCUS19667</name>
</gene>
<evidence type="ECO:0000313" key="1">
    <source>
        <dbReference type="EMBL" id="CAK9151496.1"/>
    </source>
</evidence>
<organism evidence="1 2">
    <name type="scientific">Ilex paraguariensis</name>
    <name type="common">yerba mate</name>
    <dbReference type="NCBI Taxonomy" id="185542"/>
    <lineage>
        <taxon>Eukaryota</taxon>
        <taxon>Viridiplantae</taxon>
        <taxon>Streptophyta</taxon>
        <taxon>Embryophyta</taxon>
        <taxon>Tracheophyta</taxon>
        <taxon>Spermatophyta</taxon>
        <taxon>Magnoliopsida</taxon>
        <taxon>eudicotyledons</taxon>
        <taxon>Gunneridae</taxon>
        <taxon>Pentapetalae</taxon>
        <taxon>asterids</taxon>
        <taxon>campanulids</taxon>
        <taxon>Aquifoliales</taxon>
        <taxon>Aquifoliaceae</taxon>
        <taxon>Ilex</taxon>
    </lineage>
</organism>
<keyword evidence="2" id="KW-1185">Reference proteome</keyword>
<sequence>MHAHSVELNWFLPPRGLCNLRMVGKYKQNPLNGLNIKPATSAHHLSGFSLVTIGCIILNPSRRYECNSWSLGLMPTAGGG</sequence>
<evidence type="ECO:0000313" key="2">
    <source>
        <dbReference type="Proteomes" id="UP001642360"/>
    </source>
</evidence>
<comment type="caution">
    <text evidence="1">The sequence shown here is derived from an EMBL/GenBank/DDBJ whole genome shotgun (WGS) entry which is preliminary data.</text>
</comment>
<name>A0ABC8S5J5_9AQUA</name>
<dbReference type="AlphaFoldDB" id="A0ABC8S5J5"/>
<proteinExistence type="predicted"/>
<dbReference type="EMBL" id="CAUOFW020002147">
    <property type="protein sequence ID" value="CAK9151496.1"/>
    <property type="molecule type" value="Genomic_DNA"/>
</dbReference>
<dbReference type="Proteomes" id="UP001642360">
    <property type="component" value="Unassembled WGS sequence"/>
</dbReference>